<feature type="transmembrane region" description="Helical" evidence="2">
    <location>
        <begin position="268"/>
        <end position="287"/>
    </location>
</feature>
<feature type="compositionally biased region" description="Low complexity" evidence="1">
    <location>
        <begin position="74"/>
        <end position="87"/>
    </location>
</feature>
<feature type="transmembrane region" description="Helical" evidence="2">
    <location>
        <begin position="215"/>
        <end position="238"/>
    </location>
</feature>
<dbReference type="Proteomes" id="UP000250006">
    <property type="component" value="Unassembled WGS sequence"/>
</dbReference>
<accession>A0ABY1VKU3</accession>
<evidence type="ECO:0000256" key="2">
    <source>
        <dbReference type="SAM" id="Phobius"/>
    </source>
</evidence>
<sequence length="412" mass="42396">MPEPSLNEVLWRLERLERKLDWIAANATVPLQGAEPRSAEAEGAADLAGSQTNPKAAESLPADLPPAFKPPSAPSAQDQQQPASLQPVASHPAPSRPEVAAKPVDAPAGPGAARVPQAATVPAMNRFADPSTPPQGPLPGSATQVATRASSEGNLGRYLLSIAAALLVVLSAVSLIALVWDQIPDLLKIGGLGVLAVLLVGLGAWLAKAKPRQQVAAATITGTGGALGFIAIIGGVLLHGVIPTYPAFALMVLWSFALLLVSGFVKQVFSAVVSMVGAIITIGFAAWHASTKPESALVVWTLVAVYIAWPRHHDGSVVAPFPGPALGGLVSKHCACDDVGGGACDAAHHLARSVAYCWPAGGIGAGAACLCADGSRRFTVVEPWLEGYCRSGMGSDDERRRSVLRPSVCPQV</sequence>
<protein>
    <submittedName>
        <fullName evidence="3">Predicted membrane protein</fullName>
    </submittedName>
</protein>
<feature type="compositionally biased region" description="Pro residues" evidence="1">
    <location>
        <begin position="63"/>
        <end position="73"/>
    </location>
</feature>
<keyword evidence="2" id="KW-1133">Transmembrane helix</keyword>
<feature type="region of interest" description="Disordered" evidence="1">
    <location>
        <begin position="28"/>
        <end position="145"/>
    </location>
</feature>
<keyword evidence="2" id="KW-0472">Membrane</keyword>
<keyword evidence="2" id="KW-0812">Transmembrane</keyword>
<feature type="transmembrane region" description="Helical" evidence="2">
    <location>
        <begin position="158"/>
        <end position="180"/>
    </location>
</feature>
<gene>
    <name evidence="3" type="ORF">NCTC11535_00019</name>
</gene>
<feature type="transmembrane region" description="Helical" evidence="2">
    <location>
        <begin position="186"/>
        <end position="206"/>
    </location>
</feature>
<feature type="transmembrane region" description="Helical" evidence="2">
    <location>
        <begin position="244"/>
        <end position="261"/>
    </location>
</feature>
<comment type="caution">
    <text evidence="3">The sequence shown here is derived from an EMBL/GenBank/DDBJ whole genome shotgun (WGS) entry which is preliminary data.</text>
</comment>
<evidence type="ECO:0000313" key="4">
    <source>
        <dbReference type="Proteomes" id="UP000250006"/>
    </source>
</evidence>
<name>A0ABY1VKU3_9ACTO</name>
<dbReference type="EMBL" id="UAPQ01000001">
    <property type="protein sequence ID" value="SPT52372.1"/>
    <property type="molecule type" value="Genomic_DNA"/>
</dbReference>
<organism evidence="3 4">
    <name type="scientific">Actinomyces bovis</name>
    <dbReference type="NCBI Taxonomy" id="1658"/>
    <lineage>
        <taxon>Bacteria</taxon>
        <taxon>Bacillati</taxon>
        <taxon>Actinomycetota</taxon>
        <taxon>Actinomycetes</taxon>
        <taxon>Actinomycetales</taxon>
        <taxon>Actinomycetaceae</taxon>
        <taxon>Actinomyces</taxon>
    </lineage>
</organism>
<evidence type="ECO:0000313" key="3">
    <source>
        <dbReference type="EMBL" id="SPT52372.1"/>
    </source>
</evidence>
<proteinExistence type="predicted"/>
<reference evidence="3 4" key="1">
    <citation type="submission" date="2018-06" db="EMBL/GenBank/DDBJ databases">
        <authorList>
            <consortium name="Pathogen Informatics"/>
            <person name="Doyle S."/>
        </authorList>
    </citation>
    <scope>NUCLEOTIDE SEQUENCE [LARGE SCALE GENOMIC DNA]</scope>
    <source>
        <strain evidence="3 4">NCTC11535</strain>
    </source>
</reference>
<dbReference type="RefSeq" id="WP_111835390.1">
    <property type="nucleotide sequence ID" value="NZ_UAPQ01000001.1"/>
</dbReference>
<keyword evidence="4" id="KW-1185">Reference proteome</keyword>
<evidence type="ECO:0000256" key="1">
    <source>
        <dbReference type="SAM" id="MobiDB-lite"/>
    </source>
</evidence>